<feature type="transmembrane region" description="Helical" evidence="4">
    <location>
        <begin position="293"/>
        <end position="315"/>
    </location>
</feature>
<keyword evidence="4" id="KW-1133">Transmembrane helix</keyword>
<protein>
    <submittedName>
        <fullName evidence="6">Helix-turn-helix protein</fullName>
    </submittedName>
</protein>
<keyword evidence="2" id="KW-0238">DNA-binding</keyword>
<dbReference type="GO" id="GO:0003700">
    <property type="term" value="F:DNA-binding transcription factor activity"/>
    <property type="evidence" value="ECO:0007669"/>
    <property type="project" value="InterPro"/>
</dbReference>
<keyword evidence="7" id="KW-1185">Reference proteome</keyword>
<dbReference type="InterPro" id="IPR018060">
    <property type="entry name" value="HTH_AraC"/>
</dbReference>
<evidence type="ECO:0000256" key="3">
    <source>
        <dbReference type="ARBA" id="ARBA00023163"/>
    </source>
</evidence>
<accession>A0A5S5C1B7</accession>
<dbReference type="SUPFAM" id="SSF46689">
    <property type="entry name" value="Homeodomain-like"/>
    <property type="match status" value="2"/>
</dbReference>
<keyword evidence="4" id="KW-0472">Membrane</keyword>
<feature type="domain" description="HTH araC/xylS-type" evidence="5">
    <location>
        <begin position="633"/>
        <end position="731"/>
    </location>
</feature>
<evidence type="ECO:0000313" key="7">
    <source>
        <dbReference type="Proteomes" id="UP000323257"/>
    </source>
</evidence>
<evidence type="ECO:0000256" key="4">
    <source>
        <dbReference type="SAM" id="Phobius"/>
    </source>
</evidence>
<dbReference type="PANTHER" id="PTHR43280:SF2">
    <property type="entry name" value="HTH-TYPE TRANSCRIPTIONAL REGULATOR EXSA"/>
    <property type="match status" value="1"/>
</dbReference>
<feature type="transmembrane region" description="Helical" evidence="4">
    <location>
        <begin position="21"/>
        <end position="41"/>
    </location>
</feature>
<keyword evidence="4" id="KW-0812">Transmembrane</keyword>
<evidence type="ECO:0000259" key="5">
    <source>
        <dbReference type="PROSITE" id="PS01124"/>
    </source>
</evidence>
<dbReference type="AlphaFoldDB" id="A0A5S5C1B7"/>
<gene>
    <name evidence="6" type="ORF">BCM02_10771</name>
</gene>
<name>A0A5S5C1B7_9BACL</name>
<dbReference type="SMART" id="SM00342">
    <property type="entry name" value="HTH_ARAC"/>
    <property type="match status" value="1"/>
</dbReference>
<evidence type="ECO:0000256" key="1">
    <source>
        <dbReference type="ARBA" id="ARBA00023015"/>
    </source>
</evidence>
<dbReference type="EMBL" id="VNHS01000007">
    <property type="protein sequence ID" value="TYP73087.1"/>
    <property type="molecule type" value="Genomic_DNA"/>
</dbReference>
<sequence length="741" mass="84776">MKPLQSLLSIGRRSNSLFLRLIAGFLCIILLLGSFAMYTLAESKRSVRQGIVNYNTLMIENTMNSYEKHLDLVRKQMSLFFLSEDVQRLQSNPKFISIPQIIRVISTFSNNPYLFIDNIVLYLKHEDLVIEKGTSTDAASMFNVFYQSEAYPLEFWKRQFDEPYVNRLLPSAPVFNNMNRDKPSEIGSRLPLVFKNEWHNNLYMIVFLDADRMYSAFQQSIYDDFIVYGSEGETLYQSEGKETFLSHADLRADGRGEFARDGEYYFSRTGTSGNQYVYRVPAEQIAYETRLNVSLVAMMAAVILLSLLIAVFFAVRINNPLRKVIESIRSMNENLPFRSSIHEFNIISNEIVGIRLARKQLGFMNRLKAIHSREADRANLEFANKPFVFLLFHVQHHPGKLSNQAAIEKWLYYLKTYIDSQLVPMVPDSLTFQIERNQILSLVFAERSPELLRLLAKIKAVFDHDADYGIVTIAVTSVYTSSDQLTLAYEEGQQLIGERRLAKETQIITERAAIVASAGFSPDQEKEFEVNLREGNLPQLAALLERQFAKWQTKDMTAAALYRFAESMAGKIRGTLLPVHLEADKLAAILDRAEEKIESCLLVTELEQLLMGWVAQAAEAVKEKKEEKHPVTSFVIAYIHEHLSEEIYLDVLAEKLKMSSGYLSSYFKGKTGKNIVDYINETRIEKATSLLADHKIKIHSAAKAVGYQNITSFNRMFKKYTGMTPSEYRKQFDASSEQSSV</sequence>
<evidence type="ECO:0000313" key="6">
    <source>
        <dbReference type="EMBL" id="TYP73087.1"/>
    </source>
</evidence>
<dbReference type="Pfam" id="PF12833">
    <property type="entry name" value="HTH_18"/>
    <property type="match status" value="1"/>
</dbReference>
<dbReference type="Gene3D" id="1.10.10.60">
    <property type="entry name" value="Homeodomain-like"/>
    <property type="match status" value="2"/>
</dbReference>
<dbReference type="PROSITE" id="PS01124">
    <property type="entry name" value="HTH_ARAC_FAMILY_2"/>
    <property type="match status" value="1"/>
</dbReference>
<dbReference type="InterPro" id="IPR020449">
    <property type="entry name" value="Tscrpt_reg_AraC-type_HTH"/>
</dbReference>
<organism evidence="6 7">
    <name type="scientific">Paenibacillus methanolicus</name>
    <dbReference type="NCBI Taxonomy" id="582686"/>
    <lineage>
        <taxon>Bacteria</taxon>
        <taxon>Bacillati</taxon>
        <taxon>Bacillota</taxon>
        <taxon>Bacilli</taxon>
        <taxon>Bacillales</taxon>
        <taxon>Paenibacillaceae</taxon>
        <taxon>Paenibacillus</taxon>
    </lineage>
</organism>
<reference evidence="6 7" key="1">
    <citation type="submission" date="2019-07" db="EMBL/GenBank/DDBJ databases">
        <title>Genomic Encyclopedia of Type Strains, Phase III (KMG-III): the genomes of soil and plant-associated and newly described type strains.</title>
        <authorList>
            <person name="Whitman W."/>
        </authorList>
    </citation>
    <scope>NUCLEOTIDE SEQUENCE [LARGE SCALE GENOMIC DNA]</scope>
    <source>
        <strain evidence="6 7">BL24</strain>
    </source>
</reference>
<dbReference type="RefSeq" id="WP_187434299.1">
    <property type="nucleotide sequence ID" value="NZ_VNHS01000007.1"/>
</dbReference>
<comment type="caution">
    <text evidence="6">The sequence shown here is derived from an EMBL/GenBank/DDBJ whole genome shotgun (WGS) entry which is preliminary data.</text>
</comment>
<evidence type="ECO:0000256" key="2">
    <source>
        <dbReference type="ARBA" id="ARBA00023125"/>
    </source>
</evidence>
<keyword evidence="1" id="KW-0805">Transcription regulation</keyword>
<dbReference type="PANTHER" id="PTHR43280">
    <property type="entry name" value="ARAC-FAMILY TRANSCRIPTIONAL REGULATOR"/>
    <property type="match status" value="1"/>
</dbReference>
<dbReference type="GO" id="GO:0043565">
    <property type="term" value="F:sequence-specific DNA binding"/>
    <property type="evidence" value="ECO:0007669"/>
    <property type="project" value="InterPro"/>
</dbReference>
<dbReference type="Proteomes" id="UP000323257">
    <property type="component" value="Unassembled WGS sequence"/>
</dbReference>
<dbReference type="PRINTS" id="PR00032">
    <property type="entry name" value="HTHARAC"/>
</dbReference>
<dbReference type="InterPro" id="IPR009057">
    <property type="entry name" value="Homeodomain-like_sf"/>
</dbReference>
<keyword evidence="3" id="KW-0804">Transcription</keyword>
<proteinExistence type="predicted"/>